<evidence type="ECO:0000313" key="6">
    <source>
        <dbReference type="EMBL" id="QMT03206.1"/>
    </source>
</evidence>
<dbReference type="RefSeq" id="WP_219851239.1">
    <property type="nucleotide sequence ID" value="NZ_CP059491.1"/>
</dbReference>
<keyword evidence="4" id="KW-0503">Monooxygenase</keyword>
<keyword evidence="1" id="KW-0285">Flavoprotein</keyword>
<dbReference type="SUPFAM" id="SSF51679">
    <property type="entry name" value="Bacterial luciferase-like"/>
    <property type="match status" value="1"/>
</dbReference>
<dbReference type="Pfam" id="PF00296">
    <property type="entry name" value="Bac_luciferase"/>
    <property type="match status" value="1"/>
</dbReference>
<protein>
    <submittedName>
        <fullName evidence="6">LLM class flavin-dependent oxidoreductase</fullName>
    </submittedName>
</protein>
<dbReference type="GO" id="GO:0046306">
    <property type="term" value="P:alkanesulfonate catabolic process"/>
    <property type="evidence" value="ECO:0007669"/>
    <property type="project" value="TreeGrafter"/>
</dbReference>
<keyword evidence="7" id="KW-1185">Reference proteome</keyword>
<evidence type="ECO:0000256" key="2">
    <source>
        <dbReference type="ARBA" id="ARBA00022643"/>
    </source>
</evidence>
<dbReference type="Proteomes" id="UP000515663">
    <property type="component" value="Chromosome"/>
</dbReference>
<dbReference type="InterPro" id="IPR011251">
    <property type="entry name" value="Luciferase-like_dom"/>
</dbReference>
<dbReference type="KEGG" id="gji:H1R19_08930"/>
<dbReference type="PANTHER" id="PTHR42847:SF4">
    <property type="entry name" value="ALKANESULFONATE MONOOXYGENASE-RELATED"/>
    <property type="match status" value="1"/>
</dbReference>
<dbReference type="EMBL" id="CP059491">
    <property type="protein sequence ID" value="QMT03206.1"/>
    <property type="molecule type" value="Genomic_DNA"/>
</dbReference>
<evidence type="ECO:0000256" key="1">
    <source>
        <dbReference type="ARBA" id="ARBA00022630"/>
    </source>
</evidence>
<dbReference type="InterPro" id="IPR036661">
    <property type="entry name" value="Luciferase-like_sf"/>
</dbReference>
<keyword evidence="3" id="KW-0560">Oxidoreductase</keyword>
<gene>
    <name evidence="6" type="ORF">H1R19_08930</name>
</gene>
<feature type="domain" description="Luciferase-like" evidence="5">
    <location>
        <begin position="1"/>
        <end position="330"/>
    </location>
</feature>
<evidence type="ECO:0000256" key="4">
    <source>
        <dbReference type="ARBA" id="ARBA00023033"/>
    </source>
</evidence>
<dbReference type="GO" id="GO:0008726">
    <property type="term" value="F:alkanesulfonate monooxygenase activity"/>
    <property type="evidence" value="ECO:0007669"/>
    <property type="project" value="TreeGrafter"/>
</dbReference>
<dbReference type="Gene3D" id="3.20.20.30">
    <property type="entry name" value="Luciferase-like domain"/>
    <property type="match status" value="1"/>
</dbReference>
<organism evidence="6 7">
    <name type="scientific">Gordonia jinghuaiqii</name>
    <dbReference type="NCBI Taxonomy" id="2758710"/>
    <lineage>
        <taxon>Bacteria</taxon>
        <taxon>Bacillati</taxon>
        <taxon>Actinomycetota</taxon>
        <taxon>Actinomycetes</taxon>
        <taxon>Mycobacteriales</taxon>
        <taxon>Gordoniaceae</taxon>
        <taxon>Gordonia</taxon>
    </lineage>
</organism>
<accession>A0A7D7QS84</accession>
<proteinExistence type="predicted"/>
<name>A0A7D7QS84_9ACTN</name>
<dbReference type="AlphaFoldDB" id="A0A7D7QS84"/>
<evidence type="ECO:0000256" key="3">
    <source>
        <dbReference type="ARBA" id="ARBA00023002"/>
    </source>
</evidence>
<keyword evidence="2" id="KW-0288">FMN</keyword>
<sequence>MKYGVFLPTVNNGYILSKASPQYMPSYELNRTIATEAERTGYEFVLSMSKFRGYGSEGTGFWDYAQDPLAVIGPLIGATSTIKVWGSVGAPSVHPAMTARIAATYDDASNGRFGINIVAGWNRSEYAQMGLWPGDDYPSKRYGYVDEYVHILRSLWETGRLTYHSEHFALDDCLVQPTPRHGVTVIIPGQSPRSIEAAANRADVNFVLGDFDQVAKARTDLVTVASRAGRTVGTAALYGIITAPTDAEAVAMVQSFANDTDVEAAEGLRSAAAGDPTGMSAKIQTQERNQTLDVAFDHPTRAAVVTGSCLFHPHLVGSYDRVAAYLHDLEREADVDRSVLSFPDYTTGVADFMETVAPRVRALAAV</sequence>
<reference evidence="7" key="1">
    <citation type="submission" date="2020-07" db="EMBL/GenBank/DDBJ databases">
        <title>novel species isolated from the respiratory tract of Marmot.</title>
        <authorList>
            <person name="Zhang G."/>
        </authorList>
    </citation>
    <scope>NUCLEOTIDE SEQUENCE [LARGE SCALE GENOMIC DNA]</scope>
    <source>
        <strain evidence="7">686</strain>
    </source>
</reference>
<evidence type="ECO:0000313" key="7">
    <source>
        <dbReference type="Proteomes" id="UP000515663"/>
    </source>
</evidence>
<evidence type="ECO:0000259" key="5">
    <source>
        <dbReference type="Pfam" id="PF00296"/>
    </source>
</evidence>
<dbReference type="InterPro" id="IPR050172">
    <property type="entry name" value="SsuD_RutA_monooxygenase"/>
</dbReference>
<dbReference type="PANTHER" id="PTHR42847">
    <property type="entry name" value="ALKANESULFONATE MONOOXYGENASE"/>
    <property type="match status" value="1"/>
</dbReference>